<dbReference type="AlphaFoldDB" id="A0A1Y5SSY3"/>
<dbReference type="OrthoDB" id="9768004at2"/>
<feature type="compositionally biased region" description="Polar residues" evidence="1">
    <location>
        <begin position="256"/>
        <end position="273"/>
    </location>
</feature>
<feature type="region of interest" description="Disordered" evidence="1">
    <location>
        <begin position="250"/>
        <end position="273"/>
    </location>
</feature>
<proteinExistence type="predicted"/>
<dbReference type="InterPro" id="IPR005532">
    <property type="entry name" value="SUMF_dom"/>
</dbReference>
<gene>
    <name evidence="3" type="ORF">PSA7680_02432</name>
</gene>
<dbReference type="SUPFAM" id="SSF56436">
    <property type="entry name" value="C-type lectin-like"/>
    <property type="match status" value="1"/>
</dbReference>
<evidence type="ECO:0000256" key="1">
    <source>
        <dbReference type="SAM" id="MobiDB-lite"/>
    </source>
</evidence>
<dbReference type="Gene3D" id="3.90.1580.10">
    <property type="entry name" value="paralog of FGE (formylglycine-generating enzyme)"/>
    <property type="match status" value="1"/>
</dbReference>
<accession>A0A1Y5SSY3</accession>
<name>A0A1Y5SSY3_9RHOB</name>
<protein>
    <submittedName>
        <fullName evidence="3">Formylglycine-generating sulfatase enzyme</fullName>
    </submittedName>
</protein>
<dbReference type="Pfam" id="PF03781">
    <property type="entry name" value="FGE-sulfatase"/>
    <property type="match status" value="1"/>
</dbReference>
<evidence type="ECO:0000259" key="2">
    <source>
        <dbReference type="Pfam" id="PF03781"/>
    </source>
</evidence>
<dbReference type="RefSeq" id="WP_085869079.1">
    <property type="nucleotide sequence ID" value="NZ_FWFQ01000017.1"/>
</dbReference>
<sequence length="359" mass="38078">MGITISTPDALRQSVEVASGGVNTVLYDAKGYPSVMCVVPRFNIEDIDPALGSGTHPAFIVGGVQKSEIFVGKFLARVHDNHALSMPGQDPSAWINFDTADALCSVKGPGWHMMTNAEWSAVALWCWKNGFMPRGNTNWGRDHAQTYETGRRQDGGAPGDATGTARTLTGSGPASWFHDNSPAGIADLTGNVWEWQRGLRLVDGEIQIIPDNNAAATDADHSNASTLWRAIMPDGTLVTPGTSGTLKWDATGATGTGSPQLATSVTSQSDGTTSASQQYKDLTAAAGVTVPNLLKLLGMFPHDATIERGRFYMRNEGECLPLRGGGWARGGNAGVFALLLNSARSHVSTYIGFRPAFVI</sequence>
<evidence type="ECO:0000313" key="4">
    <source>
        <dbReference type="Proteomes" id="UP000193409"/>
    </source>
</evidence>
<organism evidence="3 4">
    <name type="scientific">Pseudoruegeria aquimaris</name>
    <dbReference type="NCBI Taxonomy" id="393663"/>
    <lineage>
        <taxon>Bacteria</taxon>
        <taxon>Pseudomonadati</taxon>
        <taxon>Pseudomonadota</taxon>
        <taxon>Alphaproteobacteria</taxon>
        <taxon>Rhodobacterales</taxon>
        <taxon>Roseobacteraceae</taxon>
        <taxon>Pseudoruegeria</taxon>
    </lineage>
</organism>
<dbReference type="InterPro" id="IPR042095">
    <property type="entry name" value="SUMF_sf"/>
</dbReference>
<dbReference type="EMBL" id="FWFQ01000017">
    <property type="protein sequence ID" value="SLN47366.1"/>
    <property type="molecule type" value="Genomic_DNA"/>
</dbReference>
<reference evidence="3 4" key="1">
    <citation type="submission" date="2017-03" db="EMBL/GenBank/DDBJ databases">
        <authorList>
            <person name="Afonso C.L."/>
            <person name="Miller P.J."/>
            <person name="Scott M.A."/>
            <person name="Spackman E."/>
            <person name="Goraichik I."/>
            <person name="Dimitrov K.M."/>
            <person name="Suarez D.L."/>
            <person name="Swayne D.E."/>
        </authorList>
    </citation>
    <scope>NUCLEOTIDE SEQUENCE [LARGE SCALE GENOMIC DNA]</scope>
    <source>
        <strain evidence="3 4">CECT 7680</strain>
    </source>
</reference>
<dbReference type="InterPro" id="IPR016187">
    <property type="entry name" value="CTDL_fold"/>
</dbReference>
<dbReference type="Proteomes" id="UP000193409">
    <property type="component" value="Unassembled WGS sequence"/>
</dbReference>
<feature type="domain" description="Sulfatase-modifying factor enzyme-like" evidence="2">
    <location>
        <begin position="85"/>
        <end position="196"/>
    </location>
</feature>
<evidence type="ECO:0000313" key="3">
    <source>
        <dbReference type="EMBL" id="SLN47366.1"/>
    </source>
</evidence>
<keyword evidence="4" id="KW-1185">Reference proteome</keyword>